<evidence type="ECO:0000256" key="1">
    <source>
        <dbReference type="ARBA" id="ARBA00022729"/>
    </source>
</evidence>
<dbReference type="Pfam" id="PF10531">
    <property type="entry name" value="SLBB"/>
    <property type="match status" value="1"/>
</dbReference>
<organism evidence="4 5">
    <name type="scientific">Novosphingobium soli</name>
    <dbReference type="NCBI Taxonomy" id="574956"/>
    <lineage>
        <taxon>Bacteria</taxon>
        <taxon>Pseudomonadati</taxon>
        <taxon>Pseudomonadota</taxon>
        <taxon>Alphaproteobacteria</taxon>
        <taxon>Sphingomonadales</taxon>
        <taxon>Sphingomonadaceae</taxon>
        <taxon>Novosphingobium</taxon>
    </lineage>
</organism>
<sequence>MIGIMNEQGIMRKFVAYRLFLPLLCTVAGCAGSDALPQRTLSDAEVNYRLGAGDKLRITVYGEEKLTGEYLVDGAGTIAFPLVGSIPATGLPASDLAARLATALGNGYIDNPSISIDILNFRPYYILGEINKPGEYPFADGLTVFSAVAKAEGFTYRADEKRIYIRHKDAPAEILYRLDGTTPVQPGDTIRVLERRF</sequence>
<dbReference type="EMBL" id="JBHLWK010000001">
    <property type="protein sequence ID" value="MFC0202799.1"/>
    <property type="molecule type" value="Genomic_DNA"/>
</dbReference>
<proteinExistence type="predicted"/>
<evidence type="ECO:0000313" key="4">
    <source>
        <dbReference type="EMBL" id="MFC0202799.1"/>
    </source>
</evidence>
<dbReference type="PANTHER" id="PTHR33619">
    <property type="entry name" value="POLYSACCHARIDE EXPORT PROTEIN GFCE-RELATED"/>
    <property type="match status" value="1"/>
</dbReference>
<evidence type="ECO:0000313" key="5">
    <source>
        <dbReference type="Proteomes" id="UP001589798"/>
    </source>
</evidence>
<evidence type="ECO:0000259" key="2">
    <source>
        <dbReference type="Pfam" id="PF02563"/>
    </source>
</evidence>
<dbReference type="Proteomes" id="UP001589798">
    <property type="component" value="Unassembled WGS sequence"/>
</dbReference>
<keyword evidence="1" id="KW-0732">Signal</keyword>
<dbReference type="Gene3D" id="3.30.1950.10">
    <property type="entry name" value="wza like domain"/>
    <property type="match status" value="1"/>
</dbReference>
<gene>
    <name evidence="4" type="ORF">ACFFJC_00775</name>
</gene>
<feature type="domain" description="Polysaccharide export protein N-terminal" evidence="2">
    <location>
        <begin position="44"/>
        <end position="118"/>
    </location>
</feature>
<feature type="domain" description="Soluble ligand binding" evidence="3">
    <location>
        <begin position="124"/>
        <end position="168"/>
    </location>
</feature>
<comment type="caution">
    <text evidence="4">The sequence shown here is derived from an EMBL/GenBank/DDBJ whole genome shotgun (WGS) entry which is preliminary data.</text>
</comment>
<protein>
    <submittedName>
        <fullName evidence="4">Polysaccharide biosynthesis/export family protein</fullName>
    </submittedName>
</protein>
<dbReference type="PANTHER" id="PTHR33619:SF3">
    <property type="entry name" value="POLYSACCHARIDE EXPORT PROTEIN GFCE-RELATED"/>
    <property type="match status" value="1"/>
</dbReference>
<name>A0ABV6CPZ1_9SPHN</name>
<dbReference type="InterPro" id="IPR019554">
    <property type="entry name" value="Soluble_ligand-bd"/>
</dbReference>
<evidence type="ECO:0000259" key="3">
    <source>
        <dbReference type="Pfam" id="PF10531"/>
    </source>
</evidence>
<dbReference type="Gene3D" id="3.10.560.10">
    <property type="entry name" value="Outer membrane lipoprotein wza domain like"/>
    <property type="match status" value="1"/>
</dbReference>
<dbReference type="Pfam" id="PF02563">
    <property type="entry name" value="Poly_export"/>
    <property type="match status" value="1"/>
</dbReference>
<reference evidence="4 5" key="1">
    <citation type="submission" date="2024-09" db="EMBL/GenBank/DDBJ databases">
        <authorList>
            <person name="Sun Q."/>
            <person name="Mori K."/>
        </authorList>
    </citation>
    <scope>NUCLEOTIDE SEQUENCE [LARGE SCALE GENOMIC DNA]</scope>
    <source>
        <strain evidence="4 5">CCM 7706</strain>
    </source>
</reference>
<dbReference type="InterPro" id="IPR049712">
    <property type="entry name" value="Poly_export"/>
</dbReference>
<accession>A0ABV6CPZ1</accession>
<keyword evidence="5" id="KW-1185">Reference proteome</keyword>
<dbReference type="InterPro" id="IPR003715">
    <property type="entry name" value="Poly_export_N"/>
</dbReference>
<dbReference type="RefSeq" id="WP_379485666.1">
    <property type="nucleotide sequence ID" value="NZ_JBHLWK010000001.1"/>
</dbReference>